<dbReference type="GO" id="GO:0019853">
    <property type="term" value="P:L-ascorbic acid biosynthetic process"/>
    <property type="evidence" value="ECO:0007669"/>
    <property type="project" value="UniProtKB-KW"/>
</dbReference>
<dbReference type="SUPFAM" id="SSF109604">
    <property type="entry name" value="HD-domain/PDEase-like"/>
    <property type="match status" value="1"/>
</dbReference>
<keyword evidence="9 14" id="KW-0560">Oxidoreductase</keyword>
<evidence type="ECO:0000256" key="15">
    <source>
        <dbReference type="SAM" id="MobiDB-lite"/>
    </source>
</evidence>
<keyword evidence="17" id="KW-1185">Reference proteome</keyword>
<evidence type="ECO:0000256" key="7">
    <source>
        <dbReference type="ARBA" id="ARBA00022644"/>
    </source>
</evidence>
<feature type="region of interest" description="Disordered" evidence="15">
    <location>
        <begin position="71"/>
        <end position="92"/>
    </location>
</feature>
<evidence type="ECO:0000256" key="5">
    <source>
        <dbReference type="ARBA" id="ARBA00019269"/>
    </source>
</evidence>
<dbReference type="AlphaFoldDB" id="A0A843V9I1"/>
<evidence type="ECO:0000256" key="14">
    <source>
        <dbReference type="RuleBase" id="RU367039"/>
    </source>
</evidence>
<evidence type="ECO:0000256" key="13">
    <source>
        <dbReference type="PIRSR" id="PIRSR607828-2"/>
    </source>
</evidence>
<evidence type="ECO:0000256" key="2">
    <source>
        <dbReference type="ARBA" id="ARBA00005167"/>
    </source>
</evidence>
<protein>
    <recommendedName>
        <fullName evidence="5 14">Inositol oxygenase</fullName>
        <ecNumber evidence="4 14">1.13.99.1</ecNumber>
    </recommendedName>
    <alternativeName>
        <fullName evidence="11 14">Myo-inositol oxygenase</fullName>
    </alternativeName>
</protein>
<gene>
    <name evidence="16" type="ORF">Taro_025188</name>
</gene>
<reference evidence="16" key="1">
    <citation type="submission" date="2017-07" db="EMBL/GenBank/DDBJ databases">
        <title>Taro Niue Genome Assembly and Annotation.</title>
        <authorList>
            <person name="Atibalentja N."/>
            <person name="Keating K."/>
            <person name="Fields C.J."/>
        </authorList>
    </citation>
    <scope>NUCLEOTIDE SEQUENCE</scope>
    <source>
        <strain evidence="16">Niue_2</strain>
        <tissue evidence="16">Leaf</tissue>
    </source>
</reference>
<keyword evidence="7" id="KW-0060">Ascorbate biosynthesis</keyword>
<dbReference type="GO" id="GO:0005737">
    <property type="term" value="C:cytoplasm"/>
    <property type="evidence" value="ECO:0007669"/>
    <property type="project" value="UniProtKB-SubCell"/>
</dbReference>
<evidence type="ECO:0000256" key="10">
    <source>
        <dbReference type="ARBA" id="ARBA00023004"/>
    </source>
</evidence>
<comment type="cofactor">
    <cofactor evidence="13 14">
        <name>Fe cation</name>
        <dbReference type="ChEBI" id="CHEBI:24875"/>
    </cofactor>
    <text evidence="13 14">Binds 2 iron ions per subunit.</text>
</comment>
<evidence type="ECO:0000256" key="3">
    <source>
        <dbReference type="ARBA" id="ARBA00005286"/>
    </source>
</evidence>
<feature type="binding site" evidence="13">
    <location>
        <position position="155"/>
    </location>
    <ligand>
        <name>Fe cation</name>
        <dbReference type="ChEBI" id="CHEBI:24875"/>
        <label>1</label>
    </ligand>
</feature>
<dbReference type="InterPro" id="IPR007828">
    <property type="entry name" value="Inositol_oxygenase"/>
</dbReference>
<dbReference type="GO" id="GO:0050113">
    <property type="term" value="F:inositol oxygenase activity"/>
    <property type="evidence" value="ECO:0007669"/>
    <property type="project" value="UniProtKB-UniRule"/>
</dbReference>
<evidence type="ECO:0000313" key="17">
    <source>
        <dbReference type="Proteomes" id="UP000652761"/>
    </source>
</evidence>
<organism evidence="16 17">
    <name type="scientific">Colocasia esculenta</name>
    <name type="common">Wild taro</name>
    <name type="synonym">Arum esculentum</name>
    <dbReference type="NCBI Taxonomy" id="4460"/>
    <lineage>
        <taxon>Eukaryota</taxon>
        <taxon>Viridiplantae</taxon>
        <taxon>Streptophyta</taxon>
        <taxon>Embryophyta</taxon>
        <taxon>Tracheophyta</taxon>
        <taxon>Spermatophyta</taxon>
        <taxon>Magnoliopsida</taxon>
        <taxon>Liliopsida</taxon>
        <taxon>Araceae</taxon>
        <taxon>Aroideae</taxon>
        <taxon>Colocasieae</taxon>
        <taxon>Colocasia</taxon>
    </lineage>
</organism>
<name>A0A843V9I1_COLES</name>
<proteinExistence type="inferred from homology"/>
<accession>A0A843V9I1</accession>
<dbReference type="OrthoDB" id="5151075at2759"/>
<evidence type="ECO:0000256" key="11">
    <source>
        <dbReference type="ARBA" id="ARBA00029668"/>
    </source>
</evidence>
<keyword evidence="8 13" id="KW-0479">Metal-binding</keyword>
<comment type="caution">
    <text evidence="16">The sequence shown here is derived from an EMBL/GenBank/DDBJ whole genome shotgun (WGS) entry which is preliminary data.</text>
</comment>
<sequence length="310" mass="34556">MIVLEYEARFAELSKYTPHIVADERRKAKKFVMGLRPSLRTWLVKMQPVAWKNLVWYMAWMAKSADSERSRPTLSRVGPWRPDSGGNTDPPTGLVYKAHCPDSGRLGPTQADYGPTQGRDRLGPTQPPDPTLPSMLLKEFVDESNPDPDKLQIEHLLQTVEAICRDYLDEEWLHLIALIYGIWHLHASISVSPLLVPDGAPPLVPLSPPFSLCLSMLPAPVLVLCSWNCRCGSHDHWLYALDYAKRCCVYKISCGGSPYGSPSIDMEDHRSSYLSSWLSSVARKASAATGSFLLFCFLAAVNRPPPPILA</sequence>
<dbReference type="EC" id="1.13.99.1" evidence="4 14"/>
<dbReference type="GO" id="GO:0005506">
    <property type="term" value="F:iron ion binding"/>
    <property type="evidence" value="ECO:0007669"/>
    <property type="project" value="InterPro"/>
</dbReference>
<comment type="subcellular location">
    <subcellularLocation>
        <location evidence="1 14">Cytoplasm</location>
    </subcellularLocation>
</comment>
<keyword evidence="10 13" id="KW-0408">Iron</keyword>
<comment type="pathway">
    <text evidence="2 14">Polyol metabolism; myo-inositol degradation into D-glucuronate; D-glucuronate from myo-inositol: step 1/1.</text>
</comment>
<evidence type="ECO:0000256" key="12">
    <source>
        <dbReference type="ARBA" id="ARBA00048271"/>
    </source>
</evidence>
<dbReference type="Proteomes" id="UP000652761">
    <property type="component" value="Unassembled WGS sequence"/>
</dbReference>
<evidence type="ECO:0000256" key="4">
    <source>
        <dbReference type="ARBA" id="ARBA00011919"/>
    </source>
</evidence>
<dbReference type="GO" id="GO:0019310">
    <property type="term" value="P:inositol catabolic process"/>
    <property type="evidence" value="ECO:0007669"/>
    <property type="project" value="UniProtKB-UniRule"/>
</dbReference>
<comment type="similarity">
    <text evidence="3 14">Belongs to the myo-inositol oxygenase family.</text>
</comment>
<comment type="catalytic activity">
    <reaction evidence="12 14">
        <text>myo-inositol + O2 = D-glucuronate + H2O + H(+)</text>
        <dbReference type="Rhea" id="RHEA:23696"/>
        <dbReference type="ChEBI" id="CHEBI:15377"/>
        <dbReference type="ChEBI" id="CHEBI:15378"/>
        <dbReference type="ChEBI" id="CHEBI:15379"/>
        <dbReference type="ChEBI" id="CHEBI:17268"/>
        <dbReference type="ChEBI" id="CHEBI:58720"/>
        <dbReference type="EC" id="1.13.99.1"/>
    </reaction>
</comment>
<evidence type="ECO:0000256" key="6">
    <source>
        <dbReference type="ARBA" id="ARBA00022490"/>
    </source>
</evidence>
<feature type="region of interest" description="Disordered" evidence="15">
    <location>
        <begin position="106"/>
        <end position="129"/>
    </location>
</feature>
<evidence type="ECO:0000256" key="8">
    <source>
        <dbReference type="ARBA" id="ARBA00022723"/>
    </source>
</evidence>
<evidence type="ECO:0000256" key="1">
    <source>
        <dbReference type="ARBA" id="ARBA00004496"/>
    </source>
</evidence>
<evidence type="ECO:0000256" key="9">
    <source>
        <dbReference type="ARBA" id="ARBA00023002"/>
    </source>
</evidence>
<dbReference type="PANTHER" id="PTHR12588:SF0">
    <property type="entry name" value="INOSITOL OXYGENASE"/>
    <property type="match status" value="1"/>
</dbReference>
<evidence type="ECO:0000313" key="16">
    <source>
        <dbReference type="EMBL" id="MQL92555.1"/>
    </source>
</evidence>
<dbReference type="Pfam" id="PF05153">
    <property type="entry name" value="MIOX"/>
    <property type="match status" value="1"/>
</dbReference>
<dbReference type="UniPathway" id="UPA00111">
    <property type="reaction ID" value="UER00527"/>
</dbReference>
<keyword evidence="6 14" id="KW-0963">Cytoplasm</keyword>
<feature type="non-terminal residue" evidence="16">
    <location>
        <position position="1"/>
    </location>
</feature>
<dbReference type="EMBL" id="NMUH01001458">
    <property type="protein sequence ID" value="MQL92555.1"/>
    <property type="molecule type" value="Genomic_DNA"/>
</dbReference>
<dbReference type="PANTHER" id="PTHR12588">
    <property type="entry name" value="MYOINOSITOL OXYGENASE"/>
    <property type="match status" value="1"/>
</dbReference>